<accession>A0A6C0EH03</accession>
<sequence>MNAIKNKNTNQLAIIQQLIRQSENETTFQLKNMSLHYHDILYLTEAIPKYDHVYFTGVGKSDTLCQHVVCLLKSIGIKAFHLNILNSLHGDIGTIDENDAVIFLSKSGNTEEIISKITHIQQKKCFCISITNHADCKLKDICNKHISLPFQNELHIFNSHVPTNSCISFMLFFNIVVSMLSANIRSEDYAINHYHGSIGSSLKKIGDHLTHDFPKLVYSENIYLRDVCLEMTKYSIGCLFFVNEKDELIGIISDGDIRRLLIHNERLHIIHKEDMNTQYYYETDVNKFIKDCNINLKYIPVLENNKLIGIIDCLQSL</sequence>
<name>A0A6C0EH03_9ZZZZ</name>
<dbReference type="EMBL" id="MN738858">
    <property type="protein sequence ID" value="QHT28466.1"/>
    <property type="molecule type" value="Genomic_DNA"/>
</dbReference>
<evidence type="ECO:0008006" key="4">
    <source>
        <dbReference type="Google" id="ProtNLM"/>
    </source>
</evidence>
<organism evidence="3">
    <name type="scientific">viral metagenome</name>
    <dbReference type="NCBI Taxonomy" id="1070528"/>
    <lineage>
        <taxon>unclassified sequences</taxon>
        <taxon>metagenomes</taxon>
        <taxon>organismal metagenomes</taxon>
    </lineage>
</organism>
<dbReference type="InterPro" id="IPR000644">
    <property type="entry name" value="CBS_dom"/>
</dbReference>
<dbReference type="InterPro" id="IPR046342">
    <property type="entry name" value="CBS_dom_sf"/>
</dbReference>
<dbReference type="Pfam" id="PF01380">
    <property type="entry name" value="SIS"/>
    <property type="match status" value="1"/>
</dbReference>
<proteinExistence type="predicted"/>
<dbReference type="InterPro" id="IPR046348">
    <property type="entry name" value="SIS_dom_sf"/>
</dbReference>
<dbReference type="Pfam" id="PF00571">
    <property type="entry name" value="CBS"/>
    <property type="match status" value="1"/>
</dbReference>
<dbReference type="InterPro" id="IPR001347">
    <property type="entry name" value="SIS_dom"/>
</dbReference>
<dbReference type="PANTHER" id="PTHR47476:SF2">
    <property type="entry name" value="ARABINOSE 5-PHOSPHATE ISOMERASE-RELATED"/>
    <property type="match status" value="1"/>
</dbReference>
<dbReference type="PROSITE" id="PS51371">
    <property type="entry name" value="CBS"/>
    <property type="match status" value="1"/>
</dbReference>
<reference evidence="3" key="1">
    <citation type="journal article" date="2020" name="Nature">
        <title>Giant virus diversity and host interactions through global metagenomics.</title>
        <authorList>
            <person name="Schulz F."/>
            <person name="Roux S."/>
            <person name="Paez-Espino D."/>
            <person name="Jungbluth S."/>
            <person name="Walsh D.A."/>
            <person name="Denef V.J."/>
            <person name="McMahon K.D."/>
            <person name="Konstantinidis K.T."/>
            <person name="Eloe-Fadrosh E.A."/>
            <person name="Kyrpides N.C."/>
            <person name="Woyke T."/>
        </authorList>
    </citation>
    <scope>NUCLEOTIDE SEQUENCE</scope>
    <source>
        <strain evidence="3">GVMAG-M-3300001348-25</strain>
    </source>
</reference>
<protein>
    <recommendedName>
        <fullName evidence="4">SIS domain-containing protein</fullName>
    </recommendedName>
</protein>
<feature type="domain" description="CBS" evidence="1">
    <location>
        <begin position="209"/>
        <end position="267"/>
    </location>
</feature>
<feature type="domain" description="SIS" evidence="2">
    <location>
        <begin position="43"/>
        <end position="187"/>
    </location>
</feature>
<dbReference type="PANTHER" id="PTHR47476">
    <property type="match status" value="1"/>
</dbReference>
<dbReference type="GO" id="GO:0097367">
    <property type="term" value="F:carbohydrate derivative binding"/>
    <property type="evidence" value="ECO:0007669"/>
    <property type="project" value="InterPro"/>
</dbReference>
<dbReference type="Gene3D" id="3.10.580.10">
    <property type="entry name" value="CBS-domain"/>
    <property type="match status" value="1"/>
</dbReference>
<dbReference type="SUPFAM" id="SSF53697">
    <property type="entry name" value="SIS domain"/>
    <property type="match status" value="1"/>
</dbReference>
<dbReference type="Gene3D" id="3.40.50.10490">
    <property type="entry name" value="Glucose-6-phosphate isomerase like protein, domain 1"/>
    <property type="match status" value="1"/>
</dbReference>
<evidence type="ECO:0000313" key="3">
    <source>
        <dbReference type="EMBL" id="QHT28466.1"/>
    </source>
</evidence>
<dbReference type="PROSITE" id="PS51464">
    <property type="entry name" value="SIS"/>
    <property type="match status" value="1"/>
</dbReference>
<evidence type="ECO:0000259" key="1">
    <source>
        <dbReference type="PROSITE" id="PS51371"/>
    </source>
</evidence>
<dbReference type="AlphaFoldDB" id="A0A6C0EH03"/>
<dbReference type="GO" id="GO:1901135">
    <property type="term" value="P:carbohydrate derivative metabolic process"/>
    <property type="evidence" value="ECO:0007669"/>
    <property type="project" value="InterPro"/>
</dbReference>
<evidence type="ECO:0000259" key="2">
    <source>
        <dbReference type="PROSITE" id="PS51464"/>
    </source>
</evidence>